<name>A0AC61RIB8_9BACT</name>
<keyword evidence="2" id="KW-1185">Reference proteome</keyword>
<dbReference type="EMBL" id="SRYB01000007">
    <property type="protein sequence ID" value="TGY79304.1"/>
    <property type="molecule type" value="Genomic_DNA"/>
</dbReference>
<organism evidence="1 2">
    <name type="scientific">Lepagella muris</name>
    <dbReference type="NCBI Taxonomy" id="3032870"/>
    <lineage>
        <taxon>Bacteria</taxon>
        <taxon>Pseudomonadati</taxon>
        <taxon>Bacteroidota</taxon>
        <taxon>Bacteroidia</taxon>
        <taxon>Bacteroidales</taxon>
        <taxon>Muribaculaceae</taxon>
        <taxon>Lepagella</taxon>
    </lineage>
</organism>
<evidence type="ECO:0000313" key="1">
    <source>
        <dbReference type="EMBL" id="TGY79304.1"/>
    </source>
</evidence>
<evidence type="ECO:0000313" key="2">
    <source>
        <dbReference type="Proteomes" id="UP000306319"/>
    </source>
</evidence>
<keyword evidence="1" id="KW-0560">Oxidoreductase</keyword>
<dbReference type="EC" id="1.1.1.23" evidence="1"/>
<accession>A0AC61RIB8</accession>
<comment type="caution">
    <text evidence="1">The sequence shown here is derived from an EMBL/GenBank/DDBJ whole genome shotgun (WGS) entry which is preliminary data.</text>
</comment>
<sequence>MELIVNPSRSEWDSLCERNIPDDKDIERAVEDIISTVRERGDAALLEYARKFDNFKGESLSVTDDEISQRIGMVKEDVAEAIRKAAENITAFHKAQFPAPVECETMPGVTCMQRAVPIRRVGLYIPGGRAPLFSTVLMLALPARIAGCNEIVLCTPENGEHGISPEILFAAYLCGVDKIFRVGGAQAIAAMAFGTESIPKVDKIFGPGNRFVTKAKQMVSRFTAIDMPAGPSEVMVLADDTASPTYVAADMLSQAEHGPDSQAIAVCSSESIAESVRAEVERLASRLPRRDSIEGSLSHSRIITFADRESMIDFANTYASEHLIISMRDPWNVAERITAAGSVFIGNYSPESAGDYASGTNHTLPTSGWARSFSGVNIDSFMHKITYQELKREGLDGLADVITTMARAEGLDAHALAVEVRVGNWELKNEN</sequence>
<dbReference type="Proteomes" id="UP000306319">
    <property type="component" value="Unassembled WGS sequence"/>
</dbReference>
<protein>
    <submittedName>
        <fullName evidence="1">Histidinol dehydrogenase</fullName>
        <ecNumber evidence="1">1.1.1.23</ecNumber>
    </submittedName>
</protein>
<gene>
    <name evidence="1" type="primary">hisD</name>
    <name evidence="1" type="ORF">E5331_06425</name>
</gene>
<proteinExistence type="predicted"/>
<reference evidence="1" key="1">
    <citation type="submission" date="2019-04" db="EMBL/GenBank/DDBJ databases">
        <title>Microbes associate with the intestines of laboratory mice.</title>
        <authorList>
            <person name="Navarre W."/>
            <person name="Wong E."/>
            <person name="Huang K."/>
            <person name="Tropini C."/>
            <person name="Ng K."/>
            <person name="Yu B."/>
        </authorList>
    </citation>
    <scope>NUCLEOTIDE SEQUENCE</scope>
    <source>
        <strain evidence="1">NM04_E33</strain>
    </source>
</reference>